<protein>
    <submittedName>
        <fullName evidence="3">Uncharacterized protein LOC105167961</fullName>
    </submittedName>
</protein>
<dbReference type="AlphaFoldDB" id="A0A6I9TK43"/>
<feature type="region of interest" description="Disordered" evidence="1">
    <location>
        <begin position="1"/>
        <end position="52"/>
    </location>
</feature>
<proteinExistence type="predicted"/>
<evidence type="ECO:0000313" key="2">
    <source>
        <dbReference type="Proteomes" id="UP000504604"/>
    </source>
</evidence>
<dbReference type="OrthoDB" id="661680at2759"/>
<dbReference type="InParanoid" id="A0A6I9TK43"/>
<accession>A0A6I9TK43</accession>
<keyword evidence="2" id="KW-1185">Reference proteome</keyword>
<dbReference type="GeneID" id="105167961"/>
<feature type="compositionally biased region" description="Basic and acidic residues" evidence="1">
    <location>
        <begin position="1"/>
        <end position="25"/>
    </location>
</feature>
<dbReference type="Proteomes" id="UP000504604">
    <property type="component" value="Linkage group LG8"/>
</dbReference>
<name>A0A6I9TK43_SESIN</name>
<organism evidence="2 3">
    <name type="scientific">Sesamum indicum</name>
    <name type="common">Oriental sesame</name>
    <name type="synonym">Sesamum orientale</name>
    <dbReference type="NCBI Taxonomy" id="4182"/>
    <lineage>
        <taxon>Eukaryota</taxon>
        <taxon>Viridiplantae</taxon>
        <taxon>Streptophyta</taxon>
        <taxon>Embryophyta</taxon>
        <taxon>Tracheophyta</taxon>
        <taxon>Spermatophyta</taxon>
        <taxon>Magnoliopsida</taxon>
        <taxon>eudicotyledons</taxon>
        <taxon>Gunneridae</taxon>
        <taxon>Pentapetalae</taxon>
        <taxon>asterids</taxon>
        <taxon>lamiids</taxon>
        <taxon>Lamiales</taxon>
        <taxon>Pedaliaceae</taxon>
        <taxon>Sesamum</taxon>
    </lineage>
</organism>
<reference evidence="3" key="1">
    <citation type="submission" date="2025-08" db="UniProtKB">
        <authorList>
            <consortium name="RefSeq"/>
        </authorList>
    </citation>
    <scope>IDENTIFICATION</scope>
</reference>
<dbReference type="RefSeq" id="XP_011086160.1">
    <property type="nucleotide sequence ID" value="XM_011087858.2"/>
</dbReference>
<evidence type="ECO:0000313" key="3">
    <source>
        <dbReference type="RefSeq" id="XP_011086160.1"/>
    </source>
</evidence>
<evidence type="ECO:0000256" key="1">
    <source>
        <dbReference type="SAM" id="MobiDB-lite"/>
    </source>
</evidence>
<gene>
    <name evidence="3" type="primary">LOC105167961</name>
</gene>
<sequence length="133" mass="15064">MAKNREPQRDVESESESREEKRDGASSEEVGSSESESDSEPEQTQKPPSLPTVVAIGDLDRLSSAKVVSSNDVSMDERILRIGAEFFEGDKPVEGEREWRKLNLEEMEVYLKNLDLMRARTKLVLDVLKSKNH</sequence>
<dbReference type="KEGG" id="sind:105167961"/>